<dbReference type="RefSeq" id="WP_045251867.1">
    <property type="nucleotide sequence ID" value="NZ_JYIT01000084.1"/>
</dbReference>
<dbReference type="EMBL" id="JYIT01000084">
    <property type="protein sequence ID" value="KJL19573.1"/>
    <property type="molecule type" value="Genomic_DNA"/>
</dbReference>
<reference evidence="1 2" key="1">
    <citation type="submission" date="2015-02" db="EMBL/GenBank/DDBJ databases">
        <title>Draft genome sequences of ten Microbacterium spp. with emphasis on heavy metal contaminated environments.</title>
        <authorList>
            <person name="Corretto E."/>
        </authorList>
    </citation>
    <scope>NUCLEOTIDE SEQUENCE [LARGE SCALE GENOMIC DNA]</scope>
    <source>
        <strain evidence="1 2">DSM 23848</strain>
    </source>
</reference>
<evidence type="ECO:0000313" key="2">
    <source>
        <dbReference type="Proteomes" id="UP000033448"/>
    </source>
</evidence>
<sequence length="99" mass="10466">MNSSIHITLSAKLDETEKARHLIELGLALDPDARSETLARLIAGSIHGGPATALERFAATGELDPESALSELNDLVVPLESEPWVDALGKHIVTSGARS</sequence>
<dbReference type="OrthoDB" id="5069393at2"/>
<dbReference type="PATRIC" id="fig|582680.7.peg.3286"/>
<comment type="caution">
    <text evidence="1">The sequence shown here is derived from an EMBL/GenBank/DDBJ whole genome shotgun (WGS) entry which is preliminary data.</text>
</comment>
<dbReference type="AlphaFoldDB" id="A0A0F0KFD4"/>
<accession>A0A0F0KFD4</accession>
<name>A0A0F0KFD4_9MICO</name>
<evidence type="ECO:0000313" key="1">
    <source>
        <dbReference type="EMBL" id="KJL19573.1"/>
    </source>
</evidence>
<keyword evidence="2" id="KW-1185">Reference proteome</keyword>
<organism evidence="1 2">
    <name type="scientific">Microbacterium azadirachtae</name>
    <dbReference type="NCBI Taxonomy" id="582680"/>
    <lineage>
        <taxon>Bacteria</taxon>
        <taxon>Bacillati</taxon>
        <taxon>Actinomycetota</taxon>
        <taxon>Actinomycetes</taxon>
        <taxon>Micrococcales</taxon>
        <taxon>Microbacteriaceae</taxon>
        <taxon>Microbacterium</taxon>
    </lineage>
</organism>
<gene>
    <name evidence="1" type="ORF">RL72_03226</name>
</gene>
<dbReference type="Proteomes" id="UP000033448">
    <property type="component" value="Unassembled WGS sequence"/>
</dbReference>
<protein>
    <submittedName>
        <fullName evidence="1">Uncharacterized protein</fullName>
    </submittedName>
</protein>
<proteinExistence type="predicted"/>